<proteinExistence type="inferred from homology"/>
<dbReference type="InterPro" id="IPR002347">
    <property type="entry name" value="SDR_fam"/>
</dbReference>
<dbReference type="PROSITE" id="PS00061">
    <property type="entry name" value="ADH_SHORT"/>
    <property type="match status" value="1"/>
</dbReference>
<dbReference type="EC" id="1.-.-.-" evidence="4"/>
<evidence type="ECO:0000313" key="5">
    <source>
        <dbReference type="Proteomes" id="UP001589627"/>
    </source>
</evidence>
<comment type="caution">
    <text evidence="4">The sequence shown here is derived from an EMBL/GenBank/DDBJ whole genome shotgun (WGS) entry which is preliminary data.</text>
</comment>
<comment type="similarity">
    <text evidence="1 3">Belongs to the short-chain dehydrogenases/reductases (SDR) family.</text>
</comment>
<evidence type="ECO:0000256" key="1">
    <source>
        <dbReference type="ARBA" id="ARBA00006484"/>
    </source>
</evidence>
<evidence type="ECO:0000256" key="3">
    <source>
        <dbReference type="RuleBase" id="RU000363"/>
    </source>
</evidence>
<dbReference type="RefSeq" id="WP_378197939.1">
    <property type="nucleotide sequence ID" value="NZ_JBHLZP010000045.1"/>
</dbReference>
<dbReference type="GO" id="GO:0016491">
    <property type="term" value="F:oxidoreductase activity"/>
    <property type="evidence" value="ECO:0007669"/>
    <property type="project" value="UniProtKB-KW"/>
</dbReference>
<dbReference type="EMBL" id="JBHLZP010000045">
    <property type="protein sequence ID" value="MFB9832305.1"/>
    <property type="molecule type" value="Genomic_DNA"/>
</dbReference>
<dbReference type="PANTHER" id="PTHR42901">
    <property type="entry name" value="ALCOHOL DEHYDROGENASE"/>
    <property type="match status" value="1"/>
</dbReference>
<dbReference type="Proteomes" id="UP001589627">
    <property type="component" value="Unassembled WGS sequence"/>
</dbReference>
<dbReference type="InterPro" id="IPR036291">
    <property type="entry name" value="NAD(P)-bd_dom_sf"/>
</dbReference>
<dbReference type="SUPFAM" id="SSF51735">
    <property type="entry name" value="NAD(P)-binding Rossmann-fold domains"/>
    <property type="match status" value="1"/>
</dbReference>
<dbReference type="Gene3D" id="3.40.50.720">
    <property type="entry name" value="NAD(P)-binding Rossmann-like Domain"/>
    <property type="match status" value="1"/>
</dbReference>
<evidence type="ECO:0000256" key="2">
    <source>
        <dbReference type="ARBA" id="ARBA00023002"/>
    </source>
</evidence>
<gene>
    <name evidence="4" type="ORF">ACFFNX_08915</name>
</gene>
<dbReference type="InterPro" id="IPR020904">
    <property type="entry name" value="Sc_DH/Rdtase_CS"/>
</dbReference>
<evidence type="ECO:0000313" key="4">
    <source>
        <dbReference type="EMBL" id="MFB9832305.1"/>
    </source>
</evidence>
<name>A0ABV5YBB1_9ACTN</name>
<keyword evidence="5" id="KW-1185">Reference proteome</keyword>
<dbReference type="PRINTS" id="PR00081">
    <property type="entry name" value="GDHRDH"/>
</dbReference>
<dbReference type="PANTHER" id="PTHR42901:SF1">
    <property type="entry name" value="ALCOHOL DEHYDROGENASE"/>
    <property type="match status" value="1"/>
</dbReference>
<accession>A0ABV5YBB1</accession>
<dbReference type="PRINTS" id="PR00080">
    <property type="entry name" value="SDRFAMILY"/>
</dbReference>
<reference evidence="4 5" key="1">
    <citation type="submission" date="2024-09" db="EMBL/GenBank/DDBJ databases">
        <authorList>
            <person name="Sun Q."/>
            <person name="Mori K."/>
        </authorList>
    </citation>
    <scope>NUCLEOTIDE SEQUENCE [LARGE SCALE GENOMIC DNA]</scope>
    <source>
        <strain evidence="4 5">TBRC 0563</strain>
    </source>
</reference>
<sequence length="251" mass="25525">MIALAGGLAGTVALVTGGSSGIGRAVVTELSGLGSTVISVARRPPDVPPGGGAALTLDLERPGSGAEAVEHVVTAYGRLDLLVVNAGVMLVDDVLSARMADWQTMIALNLAAATDCARAALPHLVTAARDSPRSCADLVLVGSLSSRVPTPGRAMYAATKAALRAFADVARMELAETAVRLTLLEPGLTDTGLRARNPPATLTRMARRTPSLAGVRPLDPADVAQAVGWAVSRPSGVTIGELTVLPTSQGR</sequence>
<organism evidence="4 5">
    <name type="scientific">Actinoallomurus acaciae</name>
    <dbReference type="NCBI Taxonomy" id="502577"/>
    <lineage>
        <taxon>Bacteria</taxon>
        <taxon>Bacillati</taxon>
        <taxon>Actinomycetota</taxon>
        <taxon>Actinomycetes</taxon>
        <taxon>Streptosporangiales</taxon>
        <taxon>Thermomonosporaceae</taxon>
        <taxon>Actinoallomurus</taxon>
    </lineage>
</organism>
<dbReference type="Pfam" id="PF00106">
    <property type="entry name" value="adh_short"/>
    <property type="match status" value="1"/>
</dbReference>
<keyword evidence="2 4" id="KW-0560">Oxidoreductase</keyword>
<protein>
    <submittedName>
        <fullName evidence="4">SDR family oxidoreductase</fullName>
        <ecNumber evidence="4">1.-.-.-</ecNumber>
    </submittedName>
</protein>